<dbReference type="InterPro" id="IPR050678">
    <property type="entry name" value="DNA_Partitioning_ATPase"/>
</dbReference>
<dbReference type="InterPro" id="IPR027417">
    <property type="entry name" value="P-loop_NTPase"/>
</dbReference>
<comment type="function">
    <text evidence="2">May play a role in septum formation.</text>
</comment>
<evidence type="ECO:0000256" key="2">
    <source>
        <dbReference type="ARBA" id="ARBA00059092"/>
    </source>
</evidence>
<dbReference type="PANTHER" id="PTHR13696">
    <property type="entry name" value="P-LOOP CONTAINING NUCLEOSIDE TRIPHOSPHATE HYDROLASE"/>
    <property type="match status" value="1"/>
</dbReference>
<comment type="caution">
    <text evidence="4">The sequence shown here is derived from an EMBL/GenBank/DDBJ whole genome shotgun (WGS) entry which is preliminary data.</text>
</comment>
<evidence type="ECO:0000259" key="3">
    <source>
        <dbReference type="Pfam" id="PF13614"/>
    </source>
</evidence>
<dbReference type="InterPro" id="IPR025669">
    <property type="entry name" value="AAA_dom"/>
</dbReference>
<dbReference type="Pfam" id="PF13614">
    <property type="entry name" value="AAA_31"/>
    <property type="match status" value="1"/>
</dbReference>
<name>A0A261F4C0_9BIFI</name>
<sequence>MAEVSRETLGDEEHFETATEVLNRIFGNSSSGVGGELAQSHLAQDKLDKTDFPKPARTRLIAVANQKGGVGKTTTAVNLAAAWAEAGMSVLFIDMDPQGNASSAFGIQHAVGTPSVYDAIEKRIALQDAVQKCADFDDLDVVPSTLALSGTELEIADLDDRWFLLRDALNAYLEASPKHYDYVVIDCPPSIGLLVLNALTAVHEVLIPVQTQYYAIEGLSQLLDSIQKVQDSMNPHLIISAMLATMYDRRTILSKEVYDQVAQHYPEVVLKTVIPSAVKLAEAPSHGETVITYDPKGIGAVSYRKAALEITKRSDKVLKMLEN</sequence>
<dbReference type="CDD" id="cd02042">
    <property type="entry name" value="ParAB_family"/>
    <property type="match status" value="1"/>
</dbReference>
<reference evidence="4 5" key="1">
    <citation type="journal article" date="2017" name="BMC Genomics">
        <title>Comparative genomic and phylogenomic analyses of the Bifidobacteriaceae family.</title>
        <authorList>
            <person name="Lugli G.A."/>
            <person name="Milani C."/>
            <person name="Turroni F."/>
            <person name="Duranti S."/>
            <person name="Mancabelli L."/>
            <person name="Mangifesta M."/>
            <person name="Ferrario C."/>
            <person name="Modesto M."/>
            <person name="Mattarelli P."/>
            <person name="Jiri K."/>
            <person name="van Sinderen D."/>
            <person name="Ventura M."/>
        </authorList>
    </citation>
    <scope>NUCLEOTIDE SEQUENCE [LARGE SCALE GENOMIC DNA]</scope>
    <source>
        <strain evidence="4 5">DSM 24744</strain>
    </source>
</reference>
<dbReference type="AlphaFoldDB" id="A0A261F4C0"/>
<comment type="similarity">
    <text evidence="1">Belongs to the ParA family.</text>
</comment>
<dbReference type="SUPFAM" id="SSF52540">
    <property type="entry name" value="P-loop containing nucleoside triphosphate hydrolases"/>
    <property type="match status" value="1"/>
</dbReference>
<evidence type="ECO:0000256" key="1">
    <source>
        <dbReference type="ARBA" id="ARBA00006976"/>
    </source>
</evidence>
<gene>
    <name evidence="4" type="ORF">PSSU_0044</name>
</gene>
<dbReference type="OrthoDB" id="9815116at2"/>
<dbReference type="Gene3D" id="3.40.50.300">
    <property type="entry name" value="P-loop containing nucleotide triphosphate hydrolases"/>
    <property type="match status" value="1"/>
</dbReference>
<dbReference type="FunFam" id="3.40.50.300:FF:000285">
    <property type="entry name" value="Sporulation initiation inhibitor Soj"/>
    <property type="match status" value="1"/>
</dbReference>
<accession>A0A261F4C0</accession>
<dbReference type="RefSeq" id="WP_094690403.1">
    <property type="nucleotide sequence ID" value="NZ_MWWQ01000001.1"/>
</dbReference>
<dbReference type="Proteomes" id="UP000216454">
    <property type="component" value="Unassembled WGS sequence"/>
</dbReference>
<protein>
    <submittedName>
        <fullName evidence="4">Chromosome partitioning protein</fullName>
    </submittedName>
</protein>
<dbReference type="EMBL" id="MWWQ01000001">
    <property type="protein sequence ID" value="OZG53941.1"/>
    <property type="molecule type" value="Genomic_DNA"/>
</dbReference>
<feature type="domain" description="AAA" evidence="3">
    <location>
        <begin position="59"/>
        <end position="238"/>
    </location>
</feature>
<evidence type="ECO:0000313" key="4">
    <source>
        <dbReference type="EMBL" id="OZG53941.1"/>
    </source>
</evidence>
<organism evidence="4 5">
    <name type="scientific">Pseudoscardovia suis</name>
    <dbReference type="NCBI Taxonomy" id="987063"/>
    <lineage>
        <taxon>Bacteria</taxon>
        <taxon>Bacillati</taxon>
        <taxon>Actinomycetota</taxon>
        <taxon>Actinomycetes</taxon>
        <taxon>Bifidobacteriales</taxon>
        <taxon>Bifidobacteriaceae</taxon>
        <taxon>Pseudoscardovia</taxon>
    </lineage>
</organism>
<dbReference type="PANTHER" id="PTHR13696:SF52">
    <property type="entry name" value="PARA FAMILY PROTEIN CT_582"/>
    <property type="match status" value="1"/>
</dbReference>
<keyword evidence="5" id="KW-1185">Reference proteome</keyword>
<evidence type="ECO:0000313" key="5">
    <source>
        <dbReference type="Proteomes" id="UP000216454"/>
    </source>
</evidence>
<proteinExistence type="inferred from homology"/>